<dbReference type="Pfam" id="PF02518">
    <property type="entry name" value="HATPase_c"/>
    <property type="match status" value="1"/>
</dbReference>
<comment type="catalytic activity">
    <reaction evidence="1 7">
        <text>ATP + protein L-histidine = ADP + protein N-phospho-L-histidine.</text>
        <dbReference type="EC" id="2.7.13.3"/>
    </reaction>
</comment>
<dbReference type="EC" id="2.7.13.3" evidence="7"/>
<keyword evidence="6 7" id="KW-0902">Two-component regulatory system</keyword>
<evidence type="ECO:0000313" key="10">
    <source>
        <dbReference type="EMBL" id="UJF33237.1"/>
    </source>
</evidence>
<reference evidence="10 11" key="1">
    <citation type="journal article" date="2024" name="Int. J. Syst. Evol. Microbiol.">
        <title>Paenibacillus hexagrammi sp. nov., a novel bacterium isolated from the gut content of Hexagrammos agrammus.</title>
        <authorList>
            <person name="Jung H.K."/>
            <person name="Kim D.G."/>
            <person name="Zin H."/>
            <person name="Park J."/>
            <person name="Jung H."/>
            <person name="Kim Y.O."/>
            <person name="Kong H.J."/>
            <person name="Kim J.W."/>
            <person name="Kim Y.S."/>
        </authorList>
    </citation>
    <scope>NUCLEOTIDE SEQUENCE [LARGE SCALE GENOMIC DNA]</scope>
    <source>
        <strain evidence="10 11">YPD9-1</strain>
    </source>
</reference>
<keyword evidence="8" id="KW-0175">Coiled coil</keyword>
<proteinExistence type="predicted"/>
<evidence type="ECO:0000256" key="5">
    <source>
        <dbReference type="ARBA" id="ARBA00022840"/>
    </source>
</evidence>
<dbReference type="SUPFAM" id="SSF55874">
    <property type="entry name" value="ATPase domain of HSP90 chaperone/DNA topoisomerase II/histidine kinase"/>
    <property type="match status" value="1"/>
</dbReference>
<dbReference type="Proteomes" id="UP001649230">
    <property type="component" value="Chromosome"/>
</dbReference>
<accession>A0ABY3SJS8</accession>
<dbReference type="PROSITE" id="PS50109">
    <property type="entry name" value="HIS_KIN"/>
    <property type="match status" value="1"/>
</dbReference>
<evidence type="ECO:0000313" key="11">
    <source>
        <dbReference type="Proteomes" id="UP001649230"/>
    </source>
</evidence>
<keyword evidence="2 7" id="KW-0808">Transferase</keyword>
<evidence type="ECO:0000256" key="6">
    <source>
        <dbReference type="ARBA" id="ARBA00023012"/>
    </source>
</evidence>
<name>A0ABY3SJS8_9BACL</name>
<gene>
    <name evidence="10" type="ORF">L0M14_27505</name>
</gene>
<keyword evidence="7" id="KW-0904">Protein phosphatase</keyword>
<organism evidence="10 11">
    <name type="scientific">Paenibacillus hexagrammi</name>
    <dbReference type="NCBI Taxonomy" id="2908839"/>
    <lineage>
        <taxon>Bacteria</taxon>
        <taxon>Bacillati</taxon>
        <taxon>Bacillota</taxon>
        <taxon>Bacilli</taxon>
        <taxon>Bacillales</taxon>
        <taxon>Paenibacillaceae</taxon>
        <taxon>Paenibacillus</taxon>
    </lineage>
</organism>
<dbReference type="CDD" id="cd16917">
    <property type="entry name" value="HATPase_UhpB-NarQ-NarX-like"/>
    <property type="match status" value="1"/>
</dbReference>
<dbReference type="InterPro" id="IPR011712">
    <property type="entry name" value="Sig_transdc_His_kin_sub3_dim/P"/>
</dbReference>
<evidence type="ECO:0000256" key="2">
    <source>
        <dbReference type="ARBA" id="ARBA00022679"/>
    </source>
</evidence>
<comment type="function">
    <text evidence="7">Member of the two-component regulatory system DegS/DegU, which plays an important role in the transition growth phase.</text>
</comment>
<evidence type="ECO:0000256" key="4">
    <source>
        <dbReference type="ARBA" id="ARBA00022777"/>
    </source>
</evidence>
<dbReference type="EMBL" id="CP090978">
    <property type="protein sequence ID" value="UJF33237.1"/>
    <property type="molecule type" value="Genomic_DNA"/>
</dbReference>
<dbReference type="Gene3D" id="3.30.565.10">
    <property type="entry name" value="Histidine kinase-like ATPase, C-terminal domain"/>
    <property type="match status" value="1"/>
</dbReference>
<feature type="coiled-coil region" evidence="8">
    <location>
        <begin position="28"/>
        <end position="133"/>
    </location>
</feature>
<sequence>MQPDAIDRVIKNAINVMESSKYQIFEIAETSRLEKETLTRELEEIKQETSVTIDLVDKLEKDYKRSRIRLTEVSRDFNRYREEDIKTAYEAAIALQLELTIAREKENHLKARRNDLQQRVKNVDKQVERADTIVSQMNVVLEYLSGDLNQVTRILESAKNRQLLGLKIILAQEEERKRIAREIHDGMAQTMANVVLRTEIAERMLMKQDATAAREELIDLKGQVRGGLEEVRKIIFNLRPMALDDLGVVPTLRKYLQDFEEKNKIRTVFNLVGKDTRLPSGLEVAVFRLVQEALSNVLKHANATYVSVELTLEKEQVQIYVADNGVGFEVDQIEQKIAKGNNFGLLGMRERVELLEGSMELESTKDVGTKITMLIPIGSAKNKEDTQYGQHGDS</sequence>
<protein>
    <recommendedName>
        <fullName evidence="7">Signal transduction histidine-protein kinase/phosphatase DegS</fullName>
        <ecNumber evidence="7">2.7.13.3</ecNumber>
        <ecNumber evidence="7">3.1.3.-</ecNumber>
    </recommendedName>
</protein>
<keyword evidence="7" id="KW-0378">Hydrolase</keyword>
<dbReference type="InterPro" id="IPR016381">
    <property type="entry name" value="Sig_transdc_His_kinase_DegS"/>
</dbReference>
<dbReference type="EC" id="3.1.3.-" evidence="7"/>
<evidence type="ECO:0000256" key="1">
    <source>
        <dbReference type="ARBA" id="ARBA00000085"/>
    </source>
</evidence>
<evidence type="ECO:0000259" key="9">
    <source>
        <dbReference type="PROSITE" id="PS50109"/>
    </source>
</evidence>
<dbReference type="PIRSF" id="PIRSF003169">
    <property type="entry name" value="STHK_DegS"/>
    <property type="match status" value="1"/>
</dbReference>
<keyword evidence="4 7" id="KW-0418">Kinase</keyword>
<evidence type="ECO:0000256" key="7">
    <source>
        <dbReference type="PIRNR" id="PIRNR003169"/>
    </source>
</evidence>
<comment type="subcellular location">
    <subcellularLocation>
        <location evidence="7">Cytoplasm</location>
    </subcellularLocation>
</comment>
<feature type="domain" description="Histidine kinase" evidence="9">
    <location>
        <begin position="178"/>
        <end position="379"/>
    </location>
</feature>
<evidence type="ECO:0000256" key="8">
    <source>
        <dbReference type="SAM" id="Coils"/>
    </source>
</evidence>
<dbReference type="PANTHER" id="PTHR24421:SF55">
    <property type="entry name" value="SENSOR HISTIDINE KINASE YDFH"/>
    <property type="match status" value="1"/>
</dbReference>
<keyword evidence="11" id="KW-1185">Reference proteome</keyword>
<dbReference type="SMART" id="SM00387">
    <property type="entry name" value="HATPase_c"/>
    <property type="match status" value="1"/>
</dbReference>
<dbReference type="Gene3D" id="1.20.5.1930">
    <property type="match status" value="1"/>
</dbReference>
<dbReference type="InterPro" id="IPR050482">
    <property type="entry name" value="Sensor_HK_TwoCompSys"/>
</dbReference>
<dbReference type="InterPro" id="IPR008595">
    <property type="entry name" value="DegS"/>
</dbReference>
<keyword evidence="5 7" id="KW-0067">ATP-binding</keyword>
<evidence type="ECO:0000256" key="3">
    <source>
        <dbReference type="ARBA" id="ARBA00022741"/>
    </source>
</evidence>
<dbReference type="Pfam" id="PF07730">
    <property type="entry name" value="HisKA_3"/>
    <property type="match status" value="1"/>
</dbReference>
<dbReference type="InterPro" id="IPR003594">
    <property type="entry name" value="HATPase_dom"/>
</dbReference>
<dbReference type="Pfam" id="PF05384">
    <property type="entry name" value="DegS"/>
    <property type="match status" value="1"/>
</dbReference>
<dbReference type="InterPro" id="IPR005467">
    <property type="entry name" value="His_kinase_dom"/>
</dbReference>
<dbReference type="InterPro" id="IPR036890">
    <property type="entry name" value="HATPase_C_sf"/>
</dbReference>
<keyword evidence="7" id="KW-0963">Cytoplasm</keyword>
<keyword evidence="3 7" id="KW-0547">Nucleotide-binding</keyword>
<dbReference type="GO" id="GO:0016301">
    <property type="term" value="F:kinase activity"/>
    <property type="evidence" value="ECO:0007669"/>
    <property type="project" value="UniProtKB-KW"/>
</dbReference>
<dbReference type="PANTHER" id="PTHR24421">
    <property type="entry name" value="NITRATE/NITRITE SENSOR PROTEIN NARX-RELATED"/>
    <property type="match status" value="1"/>
</dbReference>
<dbReference type="RefSeq" id="WP_235119575.1">
    <property type="nucleotide sequence ID" value="NZ_CP090978.1"/>
</dbReference>